<evidence type="ECO:0000256" key="4">
    <source>
        <dbReference type="SAM" id="MobiDB-lite"/>
    </source>
</evidence>
<dbReference type="InterPro" id="IPR017853">
    <property type="entry name" value="GH"/>
</dbReference>
<feature type="region of interest" description="Disordered" evidence="4">
    <location>
        <begin position="273"/>
        <end position="329"/>
    </location>
</feature>
<comment type="caution">
    <text evidence="5">The sequence shown here is derived from an EMBL/GenBank/DDBJ whole genome shotgun (WGS) entry which is preliminary data.</text>
</comment>
<keyword evidence="2" id="KW-0378">Hydrolase</keyword>
<evidence type="ECO:0000256" key="3">
    <source>
        <dbReference type="ARBA" id="ARBA00023295"/>
    </source>
</evidence>
<evidence type="ECO:0000313" key="5">
    <source>
        <dbReference type="EMBL" id="MFC5392898.1"/>
    </source>
</evidence>
<gene>
    <name evidence="5" type="ORF">ACFPPC_09660</name>
</gene>
<feature type="compositionally biased region" description="Polar residues" evidence="4">
    <location>
        <begin position="318"/>
        <end position="329"/>
    </location>
</feature>
<proteinExistence type="inferred from homology"/>
<dbReference type="RefSeq" id="WP_377007776.1">
    <property type="nucleotide sequence ID" value="NZ_JBHSLV010000017.1"/>
</dbReference>
<evidence type="ECO:0000256" key="1">
    <source>
        <dbReference type="ARBA" id="ARBA00010646"/>
    </source>
</evidence>
<dbReference type="EMBL" id="JBHSLV010000017">
    <property type="protein sequence ID" value="MFC5392898.1"/>
    <property type="molecule type" value="Genomic_DNA"/>
</dbReference>
<dbReference type="Pfam" id="PF01183">
    <property type="entry name" value="Glyco_hydro_25"/>
    <property type="match status" value="1"/>
</dbReference>
<organism evidence="5 6">
    <name type="scientific">Bosea vestrisii</name>
    <dbReference type="NCBI Taxonomy" id="151416"/>
    <lineage>
        <taxon>Bacteria</taxon>
        <taxon>Pseudomonadati</taxon>
        <taxon>Pseudomonadota</taxon>
        <taxon>Alphaproteobacteria</taxon>
        <taxon>Hyphomicrobiales</taxon>
        <taxon>Boseaceae</taxon>
        <taxon>Bosea</taxon>
    </lineage>
</organism>
<keyword evidence="6" id="KW-1185">Reference proteome</keyword>
<dbReference type="InterPro" id="IPR002053">
    <property type="entry name" value="Glyco_hydro_25"/>
</dbReference>
<dbReference type="Gene3D" id="3.20.20.80">
    <property type="entry name" value="Glycosidases"/>
    <property type="match status" value="1"/>
</dbReference>
<reference evidence="6" key="1">
    <citation type="journal article" date="2019" name="Int. J. Syst. Evol. Microbiol.">
        <title>The Global Catalogue of Microorganisms (GCM) 10K type strain sequencing project: providing services to taxonomists for standard genome sequencing and annotation.</title>
        <authorList>
            <consortium name="The Broad Institute Genomics Platform"/>
            <consortium name="The Broad Institute Genome Sequencing Center for Infectious Disease"/>
            <person name="Wu L."/>
            <person name="Ma J."/>
        </authorList>
    </citation>
    <scope>NUCLEOTIDE SEQUENCE [LARGE SCALE GENOMIC DNA]</scope>
    <source>
        <strain evidence="6">CGMCC 1.16326</strain>
    </source>
</reference>
<dbReference type="PROSITE" id="PS51904">
    <property type="entry name" value="GLYCOSYL_HYDROL_F25_2"/>
    <property type="match status" value="1"/>
</dbReference>
<dbReference type="Proteomes" id="UP001596104">
    <property type="component" value="Unassembled WGS sequence"/>
</dbReference>
<protein>
    <submittedName>
        <fullName evidence="5">GH25 family lysozyme</fullName>
    </submittedName>
</protein>
<dbReference type="InterPro" id="IPR018077">
    <property type="entry name" value="Glyco_hydro_fam25_subgr"/>
</dbReference>
<name>A0ABW0H6U9_9HYPH</name>
<comment type="similarity">
    <text evidence="1">Belongs to the glycosyl hydrolase 25 family.</text>
</comment>
<dbReference type="SUPFAM" id="SSF51445">
    <property type="entry name" value="(Trans)glycosidases"/>
    <property type="match status" value="1"/>
</dbReference>
<dbReference type="PANTHER" id="PTHR34135">
    <property type="entry name" value="LYSOZYME"/>
    <property type="match status" value="1"/>
</dbReference>
<evidence type="ECO:0000313" key="6">
    <source>
        <dbReference type="Proteomes" id="UP001596104"/>
    </source>
</evidence>
<sequence>MAPRAETRPEARRRAKSTGRLAICALLGLFGAEPALALYPKKGDSDPHAGVRDARRRVIQGIDVSRWQDDIDWQKVKDAGTRFAFIKATEGGDHLDPMFRKNWAGAKSAGVPRGAYHFVYWCRPAKDQIRWFKRHIPRDPDALPPVLDVEWNGESAKCGKKIPRDKALAKIREMLKGLQEHTGKKPIIYTDITFHEDVLEGEFNDHPYWLRSTAAPLHHRYERKQWEFWQFTTTGRVPGIGGDVDRNAFFGTEHEFAAWRDGRYDIGARKWRGGEPKVATTPKPPATPAGLRTPKAAGGTPLKFLPPGKIPRAASRDVATTGSLASRDD</sequence>
<accession>A0ABW0H6U9</accession>
<evidence type="ECO:0000256" key="2">
    <source>
        <dbReference type="ARBA" id="ARBA00022801"/>
    </source>
</evidence>
<dbReference type="PANTHER" id="PTHR34135:SF2">
    <property type="entry name" value="LYSOZYME"/>
    <property type="match status" value="1"/>
</dbReference>
<dbReference type="CDD" id="cd06413">
    <property type="entry name" value="GH25_muramidase_1"/>
    <property type="match status" value="1"/>
</dbReference>
<keyword evidence="3" id="KW-0326">Glycosidase</keyword>
<dbReference type="SMART" id="SM00641">
    <property type="entry name" value="Glyco_25"/>
    <property type="match status" value="1"/>
</dbReference>